<dbReference type="AlphaFoldDB" id="A0AAJ0BFA0"/>
<dbReference type="Proteomes" id="UP001239445">
    <property type="component" value="Unassembled WGS sequence"/>
</dbReference>
<gene>
    <name evidence="7" type="ORF">QBC47DRAFT_178875</name>
</gene>
<dbReference type="Gene3D" id="1.25.40.20">
    <property type="entry name" value="Ankyrin repeat-containing domain"/>
    <property type="match status" value="3"/>
</dbReference>
<keyword evidence="2" id="KW-0040">ANK repeat</keyword>
<evidence type="ECO:0000259" key="6">
    <source>
        <dbReference type="Pfam" id="PF24883"/>
    </source>
</evidence>
<reference evidence="7" key="1">
    <citation type="submission" date="2023-06" db="EMBL/GenBank/DDBJ databases">
        <title>Genome-scale phylogeny and comparative genomics of the fungal order Sordariales.</title>
        <authorList>
            <consortium name="Lawrence Berkeley National Laboratory"/>
            <person name="Hensen N."/>
            <person name="Bonometti L."/>
            <person name="Westerberg I."/>
            <person name="Brannstrom I.O."/>
            <person name="Guillou S."/>
            <person name="Cros-Aarteil S."/>
            <person name="Calhoun S."/>
            <person name="Haridas S."/>
            <person name="Kuo A."/>
            <person name="Mondo S."/>
            <person name="Pangilinan J."/>
            <person name="Riley R."/>
            <person name="Labutti K."/>
            <person name="Andreopoulos B."/>
            <person name="Lipzen A."/>
            <person name="Chen C."/>
            <person name="Yanf M."/>
            <person name="Daum C."/>
            <person name="Ng V."/>
            <person name="Clum A."/>
            <person name="Steindorff A."/>
            <person name="Ohm R."/>
            <person name="Martin F."/>
            <person name="Silar P."/>
            <person name="Natvig D."/>
            <person name="Lalanne C."/>
            <person name="Gautier V."/>
            <person name="Ament-Velasquez S.L."/>
            <person name="Kruys A."/>
            <person name="Hutchinson M.I."/>
            <person name="Powell A.J."/>
            <person name="Barry K."/>
            <person name="Miller A.N."/>
            <person name="Grigoriev I.V."/>
            <person name="Debuchy R."/>
            <person name="Gladieux P."/>
            <person name="Thoren M.H."/>
            <person name="Johannesson H."/>
        </authorList>
    </citation>
    <scope>NUCLEOTIDE SEQUENCE</scope>
    <source>
        <strain evidence="7">PSN4</strain>
    </source>
</reference>
<feature type="repeat" description="ANK" evidence="2">
    <location>
        <begin position="1028"/>
        <end position="1053"/>
    </location>
</feature>
<evidence type="ECO:0000259" key="5">
    <source>
        <dbReference type="Pfam" id="PF23239"/>
    </source>
</evidence>
<feature type="repeat" description="ANK" evidence="2">
    <location>
        <begin position="863"/>
        <end position="895"/>
    </location>
</feature>
<feature type="compositionally biased region" description="Polar residues" evidence="3">
    <location>
        <begin position="56"/>
        <end position="70"/>
    </location>
</feature>
<dbReference type="InterPro" id="IPR039323">
    <property type="entry name" value="ANKRD_45/46/60"/>
</dbReference>
<evidence type="ECO:0000313" key="8">
    <source>
        <dbReference type="Proteomes" id="UP001239445"/>
    </source>
</evidence>
<dbReference type="SMART" id="SM00248">
    <property type="entry name" value="ANK"/>
    <property type="match status" value="6"/>
</dbReference>
<feature type="domain" description="NWD NACHT-NTPase N-terminal" evidence="4">
    <location>
        <begin position="105"/>
        <end position="342"/>
    </location>
</feature>
<feature type="compositionally biased region" description="Basic residues" evidence="3">
    <location>
        <begin position="21"/>
        <end position="34"/>
    </location>
</feature>
<dbReference type="PANTHER" id="PTHR22677:SF4">
    <property type="entry name" value="USHER SYNDROME TYPE-1G PROTEIN-LIKE PROTEIN"/>
    <property type="match status" value="1"/>
</dbReference>
<evidence type="ECO:0000259" key="4">
    <source>
        <dbReference type="Pfam" id="PF17100"/>
    </source>
</evidence>
<feature type="repeat" description="ANK" evidence="2">
    <location>
        <begin position="995"/>
        <end position="1027"/>
    </location>
</feature>
<protein>
    <recommendedName>
        <fullName evidence="9">NWD NACHT-NTPase N-terminal domain-containing protein</fullName>
    </recommendedName>
</protein>
<dbReference type="PANTHER" id="PTHR22677">
    <property type="entry name" value="ANKYRIN REPEAT DOMAIN-CONTAINING PROTEIN 60"/>
    <property type="match status" value="1"/>
</dbReference>
<dbReference type="Pfam" id="PF17100">
    <property type="entry name" value="NACHT_N"/>
    <property type="match status" value="1"/>
</dbReference>
<evidence type="ECO:0000313" key="7">
    <source>
        <dbReference type="EMBL" id="KAK1756048.1"/>
    </source>
</evidence>
<accession>A0AAJ0BFA0</accession>
<comment type="caution">
    <text evidence="7">The sequence shown here is derived from an EMBL/GenBank/DDBJ whole genome shotgun (WGS) entry which is preliminary data.</text>
</comment>
<dbReference type="InterPro" id="IPR031359">
    <property type="entry name" value="NACHT_N"/>
</dbReference>
<keyword evidence="1" id="KW-0677">Repeat</keyword>
<dbReference type="PRINTS" id="PR01415">
    <property type="entry name" value="ANKYRIN"/>
</dbReference>
<name>A0AAJ0BFA0_9PEZI</name>
<dbReference type="InterPro" id="IPR002110">
    <property type="entry name" value="Ankyrin_rpt"/>
</dbReference>
<proteinExistence type="predicted"/>
<dbReference type="EMBL" id="MU839832">
    <property type="protein sequence ID" value="KAK1756048.1"/>
    <property type="molecule type" value="Genomic_DNA"/>
</dbReference>
<dbReference type="InterPro" id="IPR055497">
    <property type="entry name" value="DUF7069"/>
</dbReference>
<organism evidence="7 8">
    <name type="scientific">Echria macrotheca</name>
    <dbReference type="NCBI Taxonomy" id="438768"/>
    <lineage>
        <taxon>Eukaryota</taxon>
        <taxon>Fungi</taxon>
        <taxon>Dikarya</taxon>
        <taxon>Ascomycota</taxon>
        <taxon>Pezizomycotina</taxon>
        <taxon>Sordariomycetes</taxon>
        <taxon>Sordariomycetidae</taxon>
        <taxon>Sordariales</taxon>
        <taxon>Schizotheciaceae</taxon>
        <taxon>Echria</taxon>
    </lineage>
</organism>
<dbReference type="InterPro" id="IPR056884">
    <property type="entry name" value="NPHP3-like_N"/>
</dbReference>
<dbReference type="Pfam" id="PF23239">
    <property type="entry name" value="DUF7069"/>
    <property type="match status" value="1"/>
</dbReference>
<dbReference type="PROSITE" id="PS50297">
    <property type="entry name" value="ANK_REP_REGION"/>
    <property type="match status" value="5"/>
</dbReference>
<dbReference type="Pfam" id="PF12796">
    <property type="entry name" value="Ank_2"/>
    <property type="match status" value="2"/>
</dbReference>
<evidence type="ECO:0008006" key="9">
    <source>
        <dbReference type="Google" id="ProtNLM"/>
    </source>
</evidence>
<dbReference type="InterPro" id="IPR027417">
    <property type="entry name" value="P-loop_NTPase"/>
</dbReference>
<feature type="repeat" description="ANK" evidence="2">
    <location>
        <begin position="962"/>
        <end position="994"/>
    </location>
</feature>
<evidence type="ECO:0000256" key="1">
    <source>
        <dbReference type="ARBA" id="ARBA00022737"/>
    </source>
</evidence>
<dbReference type="Pfam" id="PF00023">
    <property type="entry name" value="Ank"/>
    <property type="match status" value="2"/>
</dbReference>
<feature type="domain" description="Nephrocystin 3-like N-terminal" evidence="6">
    <location>
        <begin position="394"/>
        <end position="560"/>
    </location>
</feature>
<dbReference type="Gene3D" id="3.40.50.300">
    <property type="entry name" value="P-loop containing nucleotide triphosphate hydrolases"/>
    <property type="match status" value="1"/>
</dbReference>
<evidence type="ECO:0000256" key="3">
    <source>
        <dbReference type="SAM" id="MobiDB-lite"/>
    </source>
</evidence>
<feature type="repeat" description="ANK" evidence="2">
    <location>
        <begin position="896"/>
        <end position="928"/>
    </location>
</feature>
<dbReference type="InterPro" id="IPR036770">
    <property type="entry name" value="Ankyrin_rpt-contain_sf"/>
</dbReference>
<feature type="region of interest" description="Disordered" evidence="3">
    <location>
        <begin position="1"/>
        <end position="102"/>
    </location>
</feature>
<dbReference type="SUPFAM" id="SSF48403">
    <property type="entry name" value="Ankyrin repeat"/>
    <property type="match status" value="1"/>
</dbReference>
<feature type="domain" description="DUF7069" evidence="5">
    <location>
        <begin position="590"/>
        <end position="659"/>
    </location>
</feature>
<sequence>MGPSKENKQPIGDAFSNPRTFARRFFGRKPKSHTSGKAAQAGERPPTVDGAVAELSSHTTVVGRVESSSIPKPASASGEAINRPEPCGTNETPLEASEEATDQRSLWDLAYDALRKEKPDVVEAYETLLADTRPYLADASSATDLEDLLSKAPTPADPQNTLPTVGIMPSRKQKMEDMIVLGQKHMEDKKIAVKVGRQEFVLQDQIQYVVAGIQLGKDWIDNAVTASPLASAAWAGVCLILPLLTNPSDVHTANAEGFAYVTNKIEYYAAMESILFGNDDDTFPAAFREHVIELYKAIIDFQAQSVLRFFRGRFRNFVRGAVKWDAWEDMLKQIKELGDSVERESMHINAALSRAALGDLVKKAVETEEDKCRQVFRRGDYAWYKDRVEERVPDTCLWFLTHESYKTWQKADSGPLLVSADPGCGKSVLAKYLVDSRFGFSLPKEAAVCYFFFKDGDQCTIELALCALIHQLLCLRPRLIRHALPRYKQDREKLASNVTALWDILETATADSEAGTVVIILDALDECRQDKDNMSRLSKYITTHFRNGLRKKLKILMTSRPYESTTGPIQSLEQIFPRIRIKGEDDSETIRKEINSVIGYRVERMNKFNNDSKLKPYLKERLMAIEHRTYLWLYLVFEYLEGPTIKSTVKGLEAAVKHLPSTVYDAYEGILNRSTQPDEARRTLLVLLAATRPLTLCEMQIAIGVTVDTTCLEDLDLEPDEAFKQRLREMCGLFITVYDGRVYFLHQTAREFLLPLTFSPRPTTAITITTNWAHKFSTRCAHEALAEACTVYLNLLPSPADWNARPGFLDYSARNWVTHFYEADVIDGSVLLSFALEVCDPDSKNFSTWFDIFRNSAREFPTVNATAVIIASYLGLEAVVRLLLDKGAAIEAADRDDMTPLSWAASQGHEDVVRLLLDKGAVIEAADHIGRTPLFQAAEEGHESVVRLLLDKGAVIEAVDDYGRTPLSWAASQGHEAVVRLLLDEGAAIEAMDRNGQTPLSLAASIGYEAVVRLLLDEGAAIEAVDCNGQTPLSRAAEEGHEAVVRLLQSKEA</sequence>
<evidence type="ECO:0000256" key="2">
    <source>
        <dbReference type="PROSITE-ProRule" id="PRU00023"/>
    </source>
</evidence>
<feature type="repeat" description="ANK" evidence="2">
    <location>
        <begin position="929"/>
        <end position="961"/>
    </location>
</feature>
<dbReference type="SUPFAM" id="SSF52540">
    <property type="entry name" value="P-loop containing nucleoside triphosphate hydrolases"/>
    <property type="match status" value="1"/>
</dbReference>
<dbReference type="Pfam" id="PF24883">
    <property type="entry name" value="NPHP3_N"/>
    <property type="match status" value="1"/>
</dbReference>
<keyword evidence="8" id="KW-1185">Reference proteome</keyword>
<dbReference type="PROSITE" id="PS50088">
    <property type="entry name" value="ANK_REPEAT"/>
    <property type="match status" value="6"/>
</dbReference>